<dbReference type="SUPFAM" id="SSF103088">
    <property type="entry name" value="OmpA-like"/>
    <property type="match status" value="1"/>
</dbReference>
<dbReference type="Gene3D" id="1.10.287.1490">
    <property type="match status" value="1"/>
</dbReference>
<dbReference type="InterPro" id="IPR036737">
    <property type="entry name" value="OmpA-like_sf"/>
</dbReference>
<evidence type="ECO:0000256" key="1">
    <source>
        <dbReference type="PROSITE-ProRule" id="PRU00473"/>
    </source>
</evidence>
<evidence type="ECO:0000313" key="4">
    <source>
        <dbReference type="EMBL" id="OQP53085.1"/>
    </source>
</evidence>
<proteinExistence type="predicted"/>
<dbReference type="CDD" id="cd07185">
    <property type="entry name" value="OmpA_C-like"/>
    <property type="match status" value="1"/>
</dbReference>
<accession>A0ABX3P1Y5</accession>
<dbReference type="Gene3D" id="3.30.1330.60">
    <property type="entry name" value="OmpA-like domain"/>
    <property type="match status" value="1"/>
</dbReference>
<sequence length="250" mass="27316">MTKKASIAVLLLAGLIIEGCGTAKKLEAVQGQNAELTEQNRSLKSKVSSLNNDLGNCAASNKGCMDELAQTKADNKHFQERLAVTTAVLKEQADVMHQIQNKVDDALADFKNKGVEVYFNKGLVHVEMEDKLLYKSGSSKLGAEGKNALNHLAGVLSGYPNLKIIVLGNTDDQKFKNGMDNWTLSTERANGVVRVLKDEGKLDPMRLTAAGKGMYNPVAENTTEEGRSKNRRTDIILNPDLDKLWDSVDK</sequence>
<organism evidence="4 5">
    <name type="scientific">Niastella koreensis</name>
    <dbReference type="NCBI Taxonomy" id="354356"/>
    <lineage>
        <taxon>Bacteria</taxon>
        <taxon>Pseudomonadati</taxon>
        <taxon>Bacteroidota</taxon>
        <taxon>Chitinophagia</taxon>
        <taxon>Chitinophagales</taxon>
        <taxon>Chitinophagaceae</taxon>
        <taxon>Niastella</taxon>
    </lineage>
</organism>
<dbReference type="InterPro" id="IPR050330">
    <property type="entry name" value="Bact_OuterMem_StrucFunc"/>
</dbReference>
<evidence type="ECO:0000256" key="2">
    <source>
        <dbReference type="SAM" id="Coils"/>
    </source>
</evidence>
<dbReference type="RefSeq" id="WP_014218383.1">
    <property type="nucleotide sequence ID" value="NZ_LWBO01000003.1"/>
</dbReference>
<dbReference type="Pfam" id="PF00691">
    <property type="entry name" value="OmpA"/>
    <property type="match status" value="1"/>
</dbReference>
<keyword evidence="5" id="KW-1185">Reference proteome</keyword>
<dbReference type="Proteomes" id="UP000192277">
    <property type="component" value="Unassembled WGS sequence"/>
</dbReference>
<evidence type="ECO:0000313" key="5">
    <source>
        <dbReference type="Proteomes" id="UP000192277"/>
    </source>
</evidence>
<dbReference type="PANTHER" id="PTHR30329">
    <property type="entry name" value="STATOR ELEMENT OF FLAGELLAR MOTOR COMPLEX"/>
    <property type="match status" value="1"/>
</dbReference>
<name>A0ABX3P1Y5_9BACT</name>
<dbReference type="InterPro" id="IPR006665">
    <property type="entry name" value="OmpA-like"/>
</dbReference>
<reference evidence="4 5" key="1">
    <citation type="submission" date="2016-04" db="EMBL/GenBank/DDBJ databases">
        <authorList>
            <person name="Chen L."/>
            <person name="Zhuang W."/>
            <person name="Wang G."/>
        </authorList>
    </citation>
    <scope>NUCLEOTIDE SEQUENCE [LARGE SCALE GENOMIC DNA]</scope>
    <source>
        <strain evidence="5">GR20</strain>
    </source>
</reference>
<protein>
    <recommendedName>
        <fullName evidence="3">OmpA-like domain-containing protein</fullName>
    </recommendedName>
</protein>
<feature type="coiled-coil region" evidence="2">
    <location>
        <begin position="26"/>
        <end position="53"/>
    </location>
</feature>
<keyword evidence="1" id="KW-0472">Membrane</keyword>
<gene>
    <name evidence="4" type="ORF">A4D02_22040</name>
</gene>
<evidence type="ECO:0000259" key="3">
    <source>
        <dbReference type="PROSITE" id="PS51123"/>
    </source>
</evidence>
<dbReference type="PROSITE" id="PS51123">
    <property type="entry name" value="OMPA_2"/>
    <property type="match status" value="1"/>
</dbReference>
<dbReference type="PANTHER" id="PTHR30329:SF21">
    <property type="entry name" value="LIPOPROTEIN YIAD-RELATED"/>
    <property type="match status" value="1"/>
</dbReference>
<dbReference type="EMBL" id="LWBO01000003">
    <property type="protein sequence ID" value="OQP53085.1"/>
    <property type="molecule type" value="Genomic_DNA"/>
</dbReference>
<comment type="caution">
    <text evidence="4">The sequence shown here is derived from an EMBL/GenBank/DDBJ whole genome shotgun (WGS) entry which is preliminary data.</text>
</comment>
<keyword evidence="2" id="KW-0175">Coiled coil</keyword>
<feature type="domain" description="OmpA-like" evidence="3">
    <location>
        <begin position="121"/>
        <end position="241"/>
    </location>
</feature>